<evidence type="ECO:0000256" key="7">
    <source>
        <dbReference type="ARBA" id="ARBA00022968"/>
    </source>
</evidence>
<evidence type="ECO:0000313" key="18">
    <source>
        <dbReference type="Proteomes" id="UP000002358"/>
    </source>
</evidence>
<dbReference type="InParanoid" id="A0A7M7IZ43"/>
<dbReference type="InterPro" id="IPR012341">
    <property type="entry name" value="6hp_glycosidase-like_sf"/>
</dbReference>
<feature type="compositionally biased region" description="Basic and acidic residues" evidence="14">
    <location>
        <begin position="1"/>
        <end position="22"/>
    </location>
</feature>
<dbReference type="InterPro" id="IPR008928">
    <property type="entry name" value="6-hairpin_glycosidase_sf"/>
</dbReference>
<dbReference type="GO" id="GO:0004573">
    <property type="term" value="F:Glc3Man9GlcNAc2 oligosaccharide glucosidase activity"/>
    <property type="evidence" value="ECO:0007669"/>
    <property type="project" value="UniProtKB-UniRule"/>
</dbReference>
<evidence type="ECO:0000256" key="3">
    <source>
        <dbReference type="ARBA" id="ARBA00010833"/>
    </source>
</evidence>
<dbReference type="InterPro" id="IPR031335">
    <property type="entry name" value="Glyco_hydro_63_C"/>
</dbReference>
<reference evidence="17" key="1">
    <citation type="submission" date="2021-01" db="UniProtKB">
        <authorList>
            <consortium name="EnsemblMetazoa"/>
        </authorList>
    </citation>
    <scope>IDENTIFICATION</scope>
</reference>
<comment type="similarity">
    <text evidence="3 13">Belongs to the glycosyl hydrolase 63 family.</text>
</comment>
<proteinExistence type="inferred from homology"/>
<keyword evidence="7" id="KW-0735">Signal-anchor</keyword>
<evidence type="ECO:0000256" key="4">
    <source>
        <dbReference type="ARBA" id="ARBA00022692"/>
    </source>
</evidence>
<comment type="catalytic activity">
    <reaction evidence="13">
        <text>N(4)-(alpha-D-Glc-(1-&gt;2)-alpha-D-Glc-(1-&gt;3)-alpha-D-Glc-(1-&gt;3)-alpha-D-Man-(1-&gt;2)-alpha-D-Man-(1-&gt;2)-alpha-D-Man-(1-&gt;3)-[alpha-D-Man-(1-&gt;2)-alpha-D-Man-(1-&gt;3)-[alpha-D-Man-(1-&gt;2)-alpha-D-Man-(1-&gt;6)]-alpha-D-Man-(1-&gt;6)]-beta-D-Man-(1-&gt;4)-beta-D-GlcNAc-(1-&gt;4)-beta-D-GlcNAc)-L-asparaginyl-[protein] + H2O = N(4)-(alpha-D-Glc-(1-&gt;3)-alpha-D-Glc-(1-&gt;3)-alpha-D-Man-(1-&gt;2)-alpha-D-Man-(1-&gt;2)-alpha-D-Man-(1-&gt;3)-[alpha-D-Man-(1-&gt;2)-alpha-D-Man-(1-&gt;3)-[alpha-D-Man-(1-&gt;2)-alpha-D-Man-(1-&gt;6)]-alpha-D-Man-(1-&gt;6)]-beta-D-Man-(1-&gt;4)-beta-D-GlcNAc-(1-&gt;4)-beta-D-GlcNAc)-L-asparaginyl-[protein] + beta-D-glucose</text>
        <dbReference type="Rhea" id="RHEA:55988"/>
        <dbReference type="Rhea" id="RHEA-COMP:12806"/>
        <dbReference type="Rhea" id="RHEA-COMP:14355"/>
        <dbReference type="ChEBI" id="CHEBI:15377"/>
        <dbReference type="ChEBI" id="CHEBI:15903"/>
        <dbReference type="ChEBI" id="CHEBI:59082"/>
        <dbReference type="ChEBI" id="CHEBI:132537"/>
        <dbReference type="EC" id="3.2.1.106"/>
    </reaction>
</comment>
<comment type="function">
    <text evidence="13">Cleaves the distal alpha 1,2-linked glucose residue from the Glc(3)Man(9)GlcNAc(2) oligosaccharide precursor.</text>
</comment>
<sequence length="815" mass="94442">MRKSRANDRQVKSRLKVVREDTSSPVPSSSYQIFIWKVAIPIAVMAVAAGLCYKGYNETRVNTTFSNEKLIEVSRLDKHDYYWGSYRPGVYFGMKTREPFSLVTGLMWYFPNTLQGDGRGLRHWCTQEDKLERYGWTKHDGKNFGIQEIVDNKVLLKTSFIKNTHGLNGGDWTAKINVTALKPSIKNKKISLLFYTAIEDKTNGNINPVVDHLSDALTGVEGETKELGYFNLNFNIKSASSVDQSYLITSAPNLSVLKETVMQNLRLVAEKDNTNMGRIVLAGEELRQKNGKMLIPNFIVTQVTSELPMELEVRFERNSIVSHKEKLYGENYDKALSTYEKQFDERFEKTFKLKEKGYKNDEIKFAQLAFSNMIGGIGYFYGSAQVQSVHTQDPVPYWKAPLYSAVPSRSFFPRGFLWDEGFHGLLLSSWDLDIEMDIISHWFDLMNVEGWIPREMILGEEALAKVPEEFVTQVNTNANPPTFFITLQYILEHRHGELLSKHLHLLDKLYPRLQTWFEWYNVTQKGELPSTYRWRGRNKQTNKELNPKTLTSGLDDYPRASHPTNNERHIDLRCWMALASKVMATLADILQKPSNKYENTFEYLSDNRLLNELHWSPKTNTYADFGLHTDKVRLQRPNQASRQVKVNQDKIRVVLEEPKNKFVDSSFGYVSLFPFILCIVDPNSYQLQKILQDLEKPEFLWTNYGLRSLSKSSPVYMQYNTEHDPPYWRGPIWMNLNYLTVAALHHYSKINGPYKAEAKRLYTELRKNLIKNVIHQYKTTGYIWENYGDTHGEGRGSHPFTGWTSLTVLLMAELY</sequence>
<keyword evidence="18" id="KW-1185">Reference proteome</keyword>
<protein>
    <recommendedName>
        <fullName evidence="12 13">Mannosyl-oligosaccharide glucosidase</fullName>
        <ecNumber evidence="12 13">3.2.1.106</ecNumber>
    </recommendedName>
</protein>
<name>A0A7M7IZ43_NASVI</name>
<dbReference type="Proteomes" id="UP000002358">
    <property type="component" value="Chromosome 1"/>
</dbReference>
<dbReference type="EC" id="3.2.1.106" evidence="12 13"/>
<dbReference type="GO" id="GO:0005789">
    <property type="term" value="C:endoplasmic reticulum membrane"/>
    <property type="evidence" value="ECO:0007669"/>
    <property type="project" value="UniProtKB-SubCell"/>
</dbReference>
<accession>A0A7M7IZ43</accession>
<keyword evidence="9" id="KW-0472">Membrane</keyword>
<dbReference type="FunFam" id="1.50.10.10:FF:000009">
    <property type="entry name" value="mannosyl-oligosaccharide glucosidase"/>
    <property type="match status" value="1"/>
</dbReference>
<feature type="region of interest" description="Disordered" evidence="14">
    <location>
        <begin position="1"/>
        <end position="26"/>
    </location>
</feature>
<dbReference type="OMA" id="FNWYNTT"/>
<gene>
    <name evidence="17" type="primary">100119845</name>
</gene>
<dbReference type="EnsemblMetazoa" id="XM_016985094">
    <property type="protein sequence ID" value="XP_016840583"/>
    <property type="gene ID" value="LOC100119845"/>
</dbReference>
<dbReference type="InterPro" id="IPR004888">
    <property type="entry name" value="Glycoside_hydrolase_63"/>
</dbReference>
<dbReference type="Pfam" id="PF03200">
    <property type="entry name" value="Glyco_hydro_63"/>
    <property type="match status" value="1"/>
</dbReference>
<dbReference type="PANTHER" id="PTHR10412:SF11">
    <property type="entry name" value="MANNOSYL-OLIGOSACCHARIDE GLUCOSIDASE"/>
    <property type="match status" value="1"/>
</dbReference>
<evidence type="ECO:0000256" key="11">
    <source>
        <dbReference type="ARBA" id="ARBA00023295"/>
    </source>
</evidence>
<feature type="domain" description="Glycosyl hydrolase family 63 C-terminal" evidence="15">
    <location>
        <begin position="329"/>
        <end position="813"/>
    </location>
</feature>
<dbReference type="SMR" id="A0A7M7IZ43"/>
<dbReference type="Pfam" id="PF16923">
    <property type="entry name" value="Glyco_hydro_63N"/>
    <property type="match status" value="1"/>
</dbReference>
<dbReference type="GO" id="GO:0009311">
    <property type="term" value="P:oligosaccharide metabolic process"/>
    <property type="evidence" value="ECO:0007669"/>
    <property type="project" value="UniProtKB-UniRule"/>
</dbReference>
<dbReference type="KEGG" id="nvi:100119845"/>
<keyword evidence="5 13" id="KW-0378">Hydrolase</keyword>
<dbReference type="InterPro" id="IPR038518">
    <property type="entry name" value="Glyco_hydro_63N_sf"/>
</dbReference>
<evidence type="ECO:0000256" key="2">
    <source>
        <dbReference type="ARBA" id="ARBA00004740"/>
    </source>
</evidence>
<dbReference type="OrthoDB" id="410058at2759"/>
<feature type="domain" description="Glycosyl hydrolase family 63 N-terminal" evidence="16">
    <location>
        <begin position="82"/>
        <end position="267"/>
    </location>
</feature>
<keyword evidence="6 13" id="KW-0256">Endoplasmic reticulum</keyword>
<evidence type="ECO:0000256" key="13">
    <source>
        <dbReference type="RuleBase" id="RU368089"/>
    </source>
</evidence>
<keyword evidence="11 13" id="KW-0326">Glycosidase</keyword>
<evidence type="ECO:0000256" key="14">
    <source>
        <dbReference type="SAM" id="MobiDB-lite"/>
    </source>
</evidence>
<dbReference type="FunCoup" id="A0A7M7IZ43">
    <property type="interactions" value="1315"/>
</dbReference>
<dbReference type="PANTHER" id="PTHR10412">
    <property type="entry name" value="MANNOSYL-OLIGOSACCHARIDE GLUCOSIDASE"/>
    <property type="match status" value="1"/>
</dbReference>
<evidence type="ECO:0000259" key="16">
    <source>
        <dbReference type="Pfam" id="PF16923"/>
    </source>
</evidence>
<dbReference type="Gene3D" id="2.70.98.110">
    <property type="entry name" value="Glycosyl hydrolase family 63, N-terminal domain"/>
    <property type="match status" value="1"/>
</dbReference>
<evidence type="ECO:0000256" key="9">
    <source>
        <dbReference type="ARBA" id="ARBA00023136"/>
    </source>
</evidence>
<evidence type="ECO:0000256" key="12">
    <source>
        <dbReference type="ARBA" id="ARBA00038888"/>
    </source>
</evidence>
<dbReference type="InterPro" id="IPR031631">
    <property type="entry name" value="Glyco_hydro_63N"/>
</dbReference>
<evidence type="ECO:0000256" key="6">
    <source>
        <dbReference type="ARBA" id="ARBA00022824"/>
    </source>
</evidence>
<evidence type="ECO:0000256" key="1">
    <source>
        <dbReference type="ARBA" id="ARBA00004648"/>
    </source>
</evidence>
<evidence type="ECO:0000313" key="17">
    <source>
        <dbReference type="EnsemblMetazoa" id="XP_016840583"/>
    </source>
</evidence>
<dbReference type="GO" id="GO:0006487">
    <property type="term" value="P:protein N-linked glycosylation"/>
    <property type="evidence" value="ECO:0007669"/>
    <property type="project" value="UniProtKB-UniRule"/>
</dbReference>
<evidence type="ECO:0000256" key="10">
    <source>
        <dbReference type="ARBA" id="ARBA00023180"/>
    </source>
</evidence>
<feature type="region of interest" description="Disordered" evidence="14">
    <location>
        <begin position="538"/>
        <end position="563"/>
    </location>
</feature>
<keyword evidence="8" id="KW-1133">Transmembrane helix</keyword>
<evidence type="ECO:0000259" key="15">
    <source>
        <dbReference type="Pfam" id="PF03200"/>
    </source>
</evidence>
<dbReference type="Gene3D" id="1.50.10.10">
    <property type="match status" value="1"/>
</dbReference>
<comment type="subcellular location">
    <subcellularLocation>
        <location evidence="1 13">Endoplasmic reticulum membrane</location>
        <topology evidence="1 13">Single-pass type II membrane protein</topology>
    </subcellularLocation>
</comment>
<evidence type="ECO:0000256" key="5">
    <source>
        <dbReference type="ARBA" id="ARBA00022801"/>
    </source>
</evidence>
<organism evidence="17 18">
    <name type="scientific">Nasonia vitripennis</name>
    <name type="common">Parasitic wasp</name>
    <dbReference type="NCBI Taxonomy" id="7425"/>
    <lineage>
        <taxon>Eukaryota</taxon>
        <taxon>Metazoa</taxon>
        <taxon>Ecdysozoa</taxon>
        <taxon>Arthropoda</taxon>
        <taxon>Hexapoda</taxon>
        <taxon>Insecta</taxon>
        <taxon>Pterygota</taxon>
        <taxon>Neoptera</taxon>
        <taxon>Endopterygota</taxon>
        <taxon>Hymenoptera</taxon>
        <taxon>Apocrita</taxon>
        <taxon>Proctotrupomorpha</taxon>
        <taxon>Chalcidoidea</taxon>
        <taxon>Pteromalidae</taxon>
        <taxon>Pteromalinae</taxon>
        <taxon>Nasonia</taxon>
    </lineage>
</organism>
<keyword evidence="10" id="KW-0325">Glycoprotein</keyword>
<keyword evidence="4" id="KW-0812">Transmembrane</keyword>
<evidence type="ECO:0000256" key="8">
    <source>
        <dbReference type="ARBA" id="ARBA00022989"/>
    </source>
</evidence>
<dbReference type="AlphaFoldDB" id="A0A7M7IZ43"/>
<dbReference type="SUPFAM" id="SSF48208">
    <property type="entry name" value="Six-hairpin glycosidases"/>
    <property type="match status" value="1"/>
</dbReference>
<comment type="pathway">
    <text evidence="2">Glycan metabolism; N-glycan degradation.</text>
</comment>